<dbReference type="AlphaFoldDB" id="A0A424YEI1"/>
<dbReference type="PANTHER" id="PTHR30024">
    <property type="entry name" value="ALIPHATIC SULFONATES-BINDING PROTEIN-RELATED"/>
    <property type="match status" value="1"/>
</dbReference>
<evidence type="ECO:0000256" key="1">
    <source>
        <dbReference type="ARBA" id="ARBA00010742"/>
    </source>
</evidence>
<dbReference type="EMBL" id="QZAA01000134">
    <property type="protein sequence ID" value="RQD75950.1"/>
    <property type="molecule type" value="Genomic_DNA"/>
</dbReference>
<evidence type="ECO:0000313" key="4">
    <source>
        <dbReference type="Proteomes" id="UP000285138"/>
    </source>
</evidence>
<dbReference type="PROSITE" id="PS51257">
    <property type="entry name" value="PROKAR_LIPOPROTEIN"/>
    <property type="match status" value="1"/>
</dbReference>
<name>A0A424YEI1_9FIRM</name>
<comment type="similarity">
    <text evidence="1">Belongs to the bacterial solute-binding protein SsuA/TauA family.</text>
</comment>
<evidence type="ECO:0000313" key="3">
    <source>
        <dbReference type="EMBL" id="RQD75950.1"/>
    </source>
</evidence>
<organism evidence="3 4">
    <name type="scientific">Candidatus Syntrophonatronum acetioxidans</name>
    <dbReference type="NCBI Taxonomy" id="1795816"/>
    <lineage>
        <taxon>Bacteria</taxon>
        <taxon>Bacillati</taxon>
        <taxon>Bacillota</taxon>
        <taxon>Clostridia</taxon>
        <taxon>Eubacteriales</taxon>
        <taxon>Syntrophomonadaceae</taxon>
        <taxon>Candidatus Syntrophonatronum</taxon>
    </lineage>
</organism>
<accession>A0A424YEI1</accession>
<dbReference type="SMART" id="SM00062">
    <property type="entry name" value="PBPb"/>
    <property type="match status" value="1"/>
</dbReference>
<dbReference type="Proteomes" id="UP000285138">
    <property type="component" value="Unassembled WGS sequence"/>
</dbReference>
<sequence>MNKNKGYFLLTLTLLLCLFIISGCEQGNLSQEPDSLRFGLLPDITCLPMAVAEKEGIYEELGIQVELVYFSKAMERDQALQAGEIDGAISDFIAVGFFQDSGFDVKITSQNENIFAIVASPYSNINSIADLKGKTVGVSQNTIIEFMVDEILKNHDLTPDDINKEFISAIPLRRELLLQGQIDAACIPEPLGSLSVEQGASMVTDSEEEGLMPSVIIFTQEAIDGKRESIELFYKAYGEAAELINPDPSLYNDLLLEKLRFPEEIIDTYEIPYFAQPFISDKEGAEKYLNWLHGRVDRDLTYDDLVDDSFIDS</sequence>
<proteinExistence type="inferred from homology"/>
<evidence type="ECO:0000259" key="2">
    <source>
        <dbReference type="SMART" id="SM00062"/>
    </source>
</evidence>
<dbReference type="InterPro" id="IPR015168">
    <property type="entry name" value="SsuA/THI5"/>
</dbReference>
<reference evidence="3 4" key="1">
    <citation type="submission" date="2018-08" db="EMBL/GenBank/DDBJ databases">
        <title>The metabolism and importance of syntrophic acetate oxidation coupled to methane or sulfide production in haloalkaline environments.</title>
        <authorList>
            <person name="Timmers P.H.A."/>
            <person name="Vavourakis C.D."/>
            <person name="Sorokin D.Y."/>
            <person name="Sinninghe Damste J.S."/>
            <person name="Muyzer G."/>
            <person name="Stams A.J.M."/>
            <person name="Plugge C.M."/>
        </authorList>
    </citation>
    <scope>NUCLEOTIDE SEQUENCE [LARGE SCALE GENOMIC DNA]</scope>
    <source>
        <strain evidence="3">MSAO_Bac1</strain>
    </source>
</reference>
<protein>
    <recommendedName>
        <fullName evidence="2">Solute-binding protein family 3/N-terminal domain-containing protein</fullName>
    </recommendedName>
</protein>
<gene>
    <name evidence="3" type="ORF">D5R97_05290</name>
</gene>
<comment type="caution">
    <text evidence="3">The sequence shown here is derived from an EMBL/GenBank/DDBJ whole genome shotgun (WGS) entry which is preliminary data.</text>
</comment>
<feature type="domain" description="Solute-binding protein family 3/N-terminal" evidence="2">
    <location>
        <begin position="35"/>
        <end position="241"/>
    </location>
</feature>
<dbReference type="InterPro" id="IPR001638">
    <property type="entry name" value="Solute-binding_3/MltF_N"/>
</dbReference>
<dbReference type="Pfam" id="PF09084">
    <property type="entry name" value="NMT1"/>
    <property type="match status" value="1"/>
</dbReference>
<dbReference type="Gene3D" id="3.40.190.10">
    <property type="entry name" value="Periplasmic binding protein-like II"/>
    <property type="match status" value="2"/>
</dbReference>
<dbReference type="SUPFAM" id="SSF53850">
    <property type="entry name" value="Periplasmic binding protein-like II"/>
    <property type="match status" value="1"/>
</dbReference>